<name>A0ABT3H9N7_9HYPH</name>
<protein>
    <submittedName>
        <fullName evidence="2">DNA/RNA-binding domain of Phe-tRNA-synthetase-like protein</fullName>
    </submittedName>
</protein>
<dbReference type="RefSeq" id="WP_264600748.1">
    <property type="nucleotide sequence ID" value="NZ_JAOQNS010000003.1"/>
</dbReference>
<dbReference type="PANTHER" id="PTHR39209">
    <property type="match status" value="1"/>
</dbReference>
<sequence>MKLDITDIISDFPAFRVAVLIANDLQIKAERPPELDAVIAERMAACRERWGDTALAEIPGIAVWRRAYRAFGIKQTSYRSSVERLVKNVLAGRDLVTINGFVDAYNAISLSHVFPAGADDLDKVAGDIAFRHSRPDDSFRDMAPAGVDGVTEAPPKPGEVVYADAEKVLCRRWNWRQDARSLVTPESRRAVLTIQSLGEGDLEAAVADAADLIERFSGATVSVTYADADAPQVDLAGT</sequence>
<dbReference type="Proteomes" id="UP001209755">
    <property type="component" value="Unassembled WGS sequence"/>
</dbReference>
<organism evidence="2 3">
    <name type="scientific">Rhodobium gokarnense</name>
    <dbReference type="NCBI Taxonomy" id="364296"/>
    <lineage>
        <taxon>Bacteria</taxon>
        <taxon>Pseudomonadati</taxon>
        <taxon>Pseudomonadota</taxon>
        <taxon>Alphaproteobacteria</taxon>
        <taxon>Hyphomicrobiales</taxon>
        <taxon>Rhodobiaceae</taxon>
        <taxon>Rhodobium</taxon>
    </lineage>
</organism>
<dbReference type="InterPro" id="IPR005146">
    <property type="entry name" value="B3/B4_tRNA-bd"/>
</dbReference>
<dbReference type="InterPro" id="IPR020825">
    <property type="entry name" value="Phe-tRNA_synthase-like_B3/B4"/>
</dbReference>
<dbReference type="SMART" id="SM00873">
    <property type="entry name" value="B3_4"/>
    <property type="match status" value="1"/>
</dbReference>
<reference evidence="3" key="1">
    <citation type="submission" date="2023-07" db="EMBL/GenBank/DDBJ databases">
        <title>Genome sequencing of Purple Non-Sulfur Bacteria from various extreme environments.</title>
        <authorList>
            <person name="Mayer M."/>
        </authorList>
    </citation>
    <scope>NUCLEOTIDE SEQUENCE [LARGE SCALE GENOMIC DNA]</scope>
    <source>
        <strain evidence="3">DSM 17935</strain>
    </source>
</reference>
<dbReference type="EMBL" id="JAOQNS010000003">
    <property type="protein sequence ID" value="MCW2307098.1"/>
    <property type="molecule type" value="Genomic_DNA"/>
</dbReference>
<evidence type="ECO:0000313" key="2">
    <source>
        <dbReference type="EMBL" id="MCW2307098.1"/>
    </source>
</evidence>
<proteinExistence type="predicted"/>
<keyword evidence="3" id="KW-1185">Reference proteome</keyword>
<comment type="caution">
    <text evidence="2">The sequence shown here is derived from an EMBL/GenBank/DDBJ whole genome shotgun (WGS) entry which is preliminary data.</text>
</comment>
<dbReference type="PANTHER" id="PTHR39209:SF2">
    <property type="entry name" value="CYTOPLASMIC PROTEIN"/>
    <property type="match status" value="1"/>
</dbReference>
<feature type="domain" description="B3/B4 tRNA-binding" evidence="1">
    <location>
        <begin position="62"/>
        <end position="218"/>
    </location>
</feature>
<dbReference type="Gene3D" id="3.50.40.10">
    <property type="entry name" value="Phenylalanyl-trna Synthetase, Chain B, domain 3"/>
    <property type="match status" value="1"/>
</dbReference>
<dbReference type="Pfam" id="PF03483">
    <property type="entry name" value="B3_4"/>
    <property type="match status" value="1"/>
</dbReference>
<evidence type="ECO:0000259" key="1">
    <source>
        <dbReference type="SMART" id="SM00873"/>
    </source>
</evidence>
<accession>A0ABT3H9N7</accession>
<dbReference type="SUPFAM" id="SSF56037">
    <property type="entry name" value="PheT/TilS domain"/>
    <property type="match status" value="1"/>
</dbReference>
<evidence type="ECO:0000313" key="3">
    <source>
        <dbReference type="Proteomes" id="UP001209755"/>
    </source>
</evidence>
<gene>
    <name evidence="2" type="ORF">M2319_001420</name>
</gene>